<name>A0ABY5WF54_9RHOB</name>
<proteinExistence type="predicted"/>
<dbReference type="EMBL" id="CP081051">
    <property type="protein sequence ID" value="UWQ40070.1"/>
    <property type="molecule type" value="Genomic_DNA"/>
</dbReference>
<protein>
    <recommendedName>
        <fullName evidence="4">Phage-related protein, tail component</fullName>
    </recommendedName>
</protein>
<keyword evidence="3" id="KW-1185">Reference proteome</keyword>
<feature type="region of interest" description="Disordered" evidence="1">
    <location>
        <begin position="202"/>
        <end position="229"/>
    </location>
</feature>
<reference evidence="2" key="1">
    <citation type="submission" date="2021-08" db="EMBL/GenBank/DDBJ databases">
        <authorList>
            <person name="Nwanade C."/>
            <person name="Wang M."/>
            <person name="Masoudi A."/>
            <person name="Yu Z."/>
            <person name="Liu J."/>
        </authorList>
    </citation>
    <scope>NUCLEOTIDE SEQUENCE</scope>
    <source>
        <strain evidence="2">S166</strain>
    </source>
</reference>
<gene>
    <name evidence="2" type="ORF">K3718_10845</name>
</gene>
<sequence length="229" mass="23350">MRKIHLHGALSQFGEMHELDVLTAGEAVTALCANFPGFMDELRRGSWVLLRGDTDTGFCLDEEAITGMRLGNADLHIMPEVEGAKNGNGAVKAIIGVALIAATGGSAAFLTQPILAGAASGVTWGNAIGQLGLAMSLAGVSQLLAPETETQPGDGEKSFTMTGPVSQHGEGNPIQIVYGGPIIVGGMLISGGIDADGLESLIEQPVETPDPAQVETNPDNHGGGGAGDR</sequence>
<evidence type="ECO:0000256" key="1">
    <source>
        <dbReference type="SAM" id="MobiDB-lite"/>
    </source>
</evidence>
<evidence type="ECO:0000313" key="3">
    <source>
        <dbReference type="Proteomes" id="UP001058514"/>
    </source>
</evidence>
<evidence type="ECO:0008006" key="4">
    <source>
        <dbReference type="Google" id="ProtNLM"/>
    </source>
</evidence>
<evidence type="ECO:0000313" key="2">
    <source>
        <dbReference type="EMBL" id="UWQ40070.1"/>
    </source>
</evidence>
<dbReference type="RefSeq" id="WP_259963557.1">
    <property type="nucleotide sequence ID" value="NZ_CP081051.1"/>
</dbReference>
<accession>A0ABY5WF54</accession>
<organism evidence="2 3">
    <name type="scientific">Leisingera aquaemixtae</name>
    <dbReference type="NCBI Taxonomy" id="1396826"/>
    <lineage>
        <taxon>Bacteria</taxon>
        <taxon>Pseudomonadati</taxon>
        <taxon>Pseudomonadota</taxon>
        <taxon>Alphaproteobacteria</taxon>
        <taxon>Rhodobacterales</taxon>
        <taxon>Roseobacteraceae</taxon>
        <taxon>Leisingera</taxon>
    </lineage>
</organism>
<dbReference type="Proteomes" id="UP001058514">
    <property type="component" value="Chromosome"/>
</dbReference>